<name>A0AAU0BCF4_9XANT</name>
<proteinExistence type="predicted"/>
<sequence length="63" mass="6997">MQRLTSDLEVLLAAWDAQAKNFDSCDMPASALAFRECQRRLGLVLASHARHPIARQSEVNSIS</sequence>
<dbReference type="AlphaFoldDB" id="A0AAU0BCF4"/>
<dbReference type="EMBL" id="CP103836">
    <property type="protein sequence ID" value="WOB50335.1"/>
    <property type="molecule type" value="Genomic_DNA"/>
</dbReference>
<gene>
    <name evidence="1" type="ORF">NYR97_02635</name>
</gene>
<dbReference type="Proteomes" id="UP001302716">
    <property type="component" value="Chromosome"/>
</dbReference>
<keyword evidence="2" id="KW-1185">Reference proteome</keyword>
<reference evidence="1 2" key="1">
    <citation type="submission" date="2022-08" db="EMBL/GenBank/DDBJ databases">
        <title>Whole genome sequencing-based tracing of a 2022 introduction and outbreak of Xanthomonas hortorum pv. pelargonii.</title>
        <authorList>
            <person name="Iruegas-Bocardo F."/>
            <person name="Weisberg A.K."/>
            <person name="Riutta E.R."/>
            <person name="Kilday K."/>
            <person name="Bonkowski J.C."/>
            <person name="Creswell T."/>
            <person name="Daughtrey M.L."/>
            <person name="Rane K."/>
            <person name="Grunwald N.J."/>
            <person name="Chang J.H."/>
            <person name="Putnam M.L."/>
        </authorList>
    </citation>
    <scope>NUCLEOTIDE SEQUENCE [LARGE SCALE GENOMIC DNA]</scope>
    <source>
        <strain evidence="1 2">22-323</strain>
    </source>
</reference>
<protein>
    <submittedName>
        <fullName evidence="1">Uncharacterized protein</fullName>
    </submittedName>
</protein>
<evidence type="ECO:0000313" key="2">
    <source>
        <dbReference type="Proteomes" id="UP001302716"/>
    </source>
</evidence>
<organism evidence="1 2">
    <name type="scientific">Xanthomonas hydrangeae</name>
    <dbReference type="NCBI Taxonomy" id="2775159"/>
    <lineage>
        <taxon>Bacteria</taxon>
        <taxon>Pseudomonadati</taxon>
        <taxon>Pseudomonadota</taxon>
        <taxon>Gammaproteobacteria</taxon>
        <taxon>Lysobacterales</taxon>
        <taxon>Lysobacteraceae</taxon>
        <taxon>Xanthomonas</taxon>
    </lineage>
</organism>
<evidence type="ECO:0000313" key="1">
    <source>
        <dbReference type="EMBL" id="WOB50335.1"/>
    </source>
</evidence>
<dbReference type="RefSeq" id="WP_316696585.1">
    <property type="nucleotide sequence ID" value="NZ_CP103836.1"/>
</dbReference>
<accession>A0AAU0BCF4</accession>